<dbReference type="EMBL" id="FOIL01000007">
    <property type="protein sequence ID" value="SET18577.1"/>
    <property type="molecule type" value="Genomic_DNA"/>
</dbReference>
<organism evidence="1 2">
    <name type="scientific">[Clostridium] aminophilum</name>
    <dbReference type="NCBI Taxonomy" id="1526"/>
    <lineage>
        <taxon>Bacteria</taxon>
        <taxon>Bacillati</taxon>
        <taxon>Bacillota</taxon>
        <taxon>Clostridia</taxon>
        <taxon>Lachnospirales</taxon>
        <taxon>Lachnospiraceae</taxon>
    </lineage>
</organism>
<protein>
    <submittedName>
        <fullName evidence="1">Uncharacterized protein</fullName>
    </submittedName>
</protein>
<gene>
    <name evidence="1" type="ORF">SAMN04487771_100740</name>
</gene>
<accession>A0A1I0CG61</accession>
<dbReference type="Proteomes" id="UP000199820">
    <property type="component" value="Unassembled WGS sequence"/>
</dbReference>
<dbReference type="STRING" id="1526.SAMN02910262_00539"/>
<proteinExistence type="predicted"/>
<dbReference type="RefSeq" id="WP_074648870.1">
    <property type="nucleotide sequence ID" value="NZ_FOIL01000007.1"/>
</dbReference>
<dbReference type="eggNOG" id="ENOG5033AZ5">
    <property type="taxonomic scope" value="Bacteria"/>
</dbReference>
<dbReference type="AlphaFoldDB" id="A0A1I0CG61"/>
<name>A0A1I0CG61_9FIRM</name>
<reference evidence="1 2" key="1">
    <citation type="submission" date="2016-10" db="EMBL/GenBank/DDBJ databases">
        <authorList>
            <person name="de Groot N.N."/>
        </authorList>
    </citation>
    <scope>NUCLEOTIDE SEQUENCE [LARGE SCALE GENOMIC DNA]</scope>
    <source>
        <strain evidence="1 2">KH1P1</strain>
    </source>
</reference>
<evidence type="ECO:0000313" key="2">
    <source>
        <dbReference type="Proteomes" id="UP000199820"/>
    </source>
</evidence>
<dbReference type="OrthoDB" id="26294at2"/>
<evidence type="ECO:0000313" key="1">
    <source>
        <dbReference type="EMBL" id="SET18577.1"/>
    </source>
</evidence>
<sequence>MRDNHTAENLFSLLDSAGSPVTLDERGQIEEAVPEDMIPLKDWAKMHDLSPATARQKALRGGFRTARKIGRDWMISAGEPNPDHRLRLTAEKEPLLEGPVWFDQVMNYLLALNPNSLPDTWSQDNSHRDYCRKIYRTLRGEMHGNEKVLFDLICTSMKEQRTSVCFIPHHVIMDHFDDEAWHTTNSGSPINSGITIDFDDYLTVLKNSVSDLLSEVVSIPIHHGMQDLYMPWYHSVTWRKEATDGLYFVPSDFFRTVMMGL</sequence>
<keyword evidence="2" id="KW-1185">Reference proteome</keyword>